<dbReference type="SUPFAM" id="SSF48452">
    <property type="entry name" value="TPR-like"/>
    <property type="match status" value="1"/>
</dbReference>
<feature type="domain" description="LapB rubredoxin metal binding" evidence="3">
    <location>
        <begin position="354"/>
        <end position="381"/>
    </location>
</feature>
<dbReference type="InterPro" id="IPR011990">
    <property type="entry name" value="TPR-like_helical_dom_sf"/>
</dbReference>
<evidence type="ECO:0000313" key="5">
    <source>
        <dbReference type="Proteomes" id="UP000018458"/>
    </source>
</evidence>
<feature type="topological domain" description="Cytoplasmic" evidence="2">
    <location>
        <begin position="21"/>
        <end position="388"/>
    </location>
</feature>
<dbReference type="HOGENOM" id="CLU_059365_1_0_6"/>
<keyword evidence="2" id="KW-0472">Membrane</keyword>
<dbReference type="Gene3D" id="1.25.40.10">
    <property type="entry name" value="Tetratricopeptide repeat domain"/>
    <property type="match status" value="1"/>
</dbReference>
<keyword evidence="2" id="KW-0997">Cell inner membrane</keyword>
<feature type="binding site" evidence="2">
    <location>
        <position position="370"/>
    </location>
    <ligand>
        <name>Fe cation</name>
        <dbReference type="ChEBI" id="CHEBI:24875"/>
    </ligand>
</feature>
<feature type="binding site" evidence="2">
    <location>
        <position position="356"/>
    </location>
    <ligand>
        <name>Fe cation</name>
        <dbReference type="ChEBI" id="CHEBI:24875"/>
    </ligand>
</feature>
<dbReference type="InterPro" id="IPR041166">
    <property type="entry name" value="Rubredoxin_2"/>
</dbReference>
<keyword evidence="2" id="KW-0408">Iron</keyword>
<dbReference type="Pfam" id="PF13176">
    <property type="entry name" value="TPR_7"/>
    <property type="match status" value="1"/>
</dbReference>
<dbReference type="AlphaFoldDB" id="E8LLH3"/>
<comment type="caution">
    <text evidence="4">The sequence shown here is derived from an EMBL/GenBank/DDBJ whole genome shotgun (WGS) entry which is preliminary data.</text>
</comment>
<evidence type="ECO:0000256" key="2">
    <source>
        <dbReference type="HAMAP-Rule" id="MF_00994"/>
    </source>
</evidence>
<feature type="binding site" evidence="2">
    <location>
        <position position="359"/>
    </location>
    <ligand>
        <name>Fe cation</name>
        <dbReference type="ChEBI" id="CHEBI:24875"/>
    </ligand>
</feature>
<dbReference type="OrthoDB" id="507476at2"/>
<organism evidence="4 5">
    <name type="scientific">Succinatimonas hippei (strain DSM 22608 / JCM 16073 / KCTC 15190 / YIT 12066)</name>
    <dbReference type="NCBI Taxonomy" id="762983"/>
    <lineage>
        <taxon>Bacteria</taxon>
        <taxon>Pseudomonadati</taxon>
        <taxon>Pseudomonadota</taxon>
        <taxon>Gammaproteobacteria</taxon>
        <taxon>Aeromonadales</taxon>
        <taxon>Succinivibrionaceae</taxon>
        <taxon>Succinatimonas</taxon>
    </lineage>
</organism>
<proteinExistence type="inferred from homology"/>
<keyword evidence="2" id="KW-1003">Cell membrane</keyword>
<dbReference type="HAMAP" id="MF_00994">
    <property type="entry name" value="LPS_assembly_LapB"/>
    <property type="match status" value="1"/>
</dbReference>
<evidence type="ECO:0000259" key="3">
    <source>
        <dbReference type="Pfam" id="PF18073"/>
    </source>
</evidence>
<keyword evidence="2" id="KW-0812">Transmembrane</keyword>
<sequence length="388" mass="43962">MFELLFLLLPFAAAYGYYMGRQSVRDKKEKSSTVRNNNYLRGVEYLLNNEKDRAVDKFIAYLNESDPSFESNLALGNLFRKRGEVDRAISLHEALANNPKLDVAENEISRVELARDFISAGLLDRAERILLDLVEIPRQHAAAAALLVKVYEQERDYHKAIEIALTYRSVLGSSSLSQLSHYYCQCAVQDVMAGNKETAYASYQHALDVYPNSVRARLEYADLLIKDKKLKEAYIKVKEVSEIDPNSGLLCLDLIRKCFPNKADPDLRFALEDLVRRTHSAEAMVDLVQSVELISGKEDAEVQLLAFIKEKPSLKLFSALIGLRSRDNDDAKANDVVVQLKSLIDAQTASNPRFSCSRCGFKSRMMFWQCPSCRRWDTITPIRGLDGD</sequence>
<comment type="subcellular location">
    <subcellularLocation>
        <location evidence="2">Cell inner membrane</location>
        <topology evidence="2">Single-pass membrane protein</topology>
        <orientation evidence="2">Cytoplasmic side</orientation>
    </subcellularLocation>
</comment>
<protein>
    <recommendedName>
        <fullName evidence="2">Lipopolysaccharide assembly protein B</fullName>
    </recommendedName>
</protein>
<dbReference type="GO" id="GO:0005506">
    <property type="term" value="F:iron ion binding"/>
    <property type="evidence" value="ECO:0007669"/>
    <property type="project" value="UniProtKB-UniRule"/>
</dbReference>
<dbReference type="Pfam" id="PF18073">
    <property type="entry name" value="Zn_ribbon_LapB"/>
    <property type="match status" value="1"/>
</dbReference>
<reference evidence="4 5" key="1">
    <citation type="submission" date="2011-01" db="EMBL/GenBank/DDBJ databases">
        <authorList>
            <person name="Weinstock G."/>
            <person name="Sodergren E."/>
            <person name="Clifton S."/>
            <person name="Fulton L."/>
            <person name="Fulton B."/>
            <person name="Courtney L."/>
            <person name="Fronick C."/>
            <person name="Harrison M."/>
            <person name="Strong C."/>
            <person name="Farmer C."/>
            <person name="Delahaunty K."/>
            <person name="Markovic C."/>
            <person name="Hall O."/>
            <person name="Minx P."/>
            <person name="Tomlinson C."/>
            <person name="Mitreva M."/>
            <person name="Hou S."/>
            <person name="Chen J."/>
            <person name="Wollam A."/>
            <person name="Pepin K.H."/>
            <person name="Johnson M."/>
            <person name="Bhonagiri V."/>
            <person name="Zhang X."/>
            <person name="Suruliraj S."/>
            <person name="Warren W."/>
            <person name="Chinwalla A."/>
            <person name="Mardis E.R."/>
            <person name="Wilson R.K."/>
        </authorList>
    </citation>
    <scope>NUCLEOTIDE SEQUENCE [LARGE SCALE GENOMIC DNA]</scope>
    <source>
        <strain evidence="5">DSM 22608 / JCM 16073 / KCTC 15190 / YIT 12066</strain>
    </source>
</reference>
<keyword evidence="5" id="KW-1185">Reference proteome</keyword>
<accession>E8LLH3</accession>
<dbReference type="GO" id="GO:0046890">
    <property type="term" value="P:regulation of lipid biosynthetic process"/>
    <property type="evidence" value="ECO:0007669"/>
    <property type="project" value="UniProtKB-UniRule"/>
</dbReference>
<dbReference type="STRING" id="762983.HMPREF9444_01586"/>
<comment type="function">
    <text evidence="2">Modulates cellular lipopolysaccharide (LPS) levels by regulating LpxC, which is involved in lipid A biosynthesis. May act by modulating the proteolytic activity of FtsH towards LpxC. May also coordinate assembly of proteins involved in LPS synthesis at the plasma membrane.</text>
</comment>
<keyword evidence="2" id="KW-1133">Transmembrane helix</keyword>
<comment type="similarity">
    <text evidence="2">Belongs to the LapB family.</text>
</comment>
<dbReference type="InterPro" id="IPR030865">
    <property type="entry name" value="LapB"/>
</dbReference>
<keyword evidence="1 2" id="KW-0479">Metal-binding</keyword>
<keyword evidence="2" id="KW-0802">TPR repeat</keyword>
<dbReference type="RefSeq" id="WP_009143758.1">
    <property type="nucleotide sequence ID" value="NZ_GL831037.1"/>
</dbReference>
<dbReference type="eggNOG" id="COG2956">
    <property type="taxonomic scope" value="Bacteria"/>
</dbReference>
<dbReference type="EMBL" id="AEVO01000104">
    <property type="protein sequence ID" value="EFY06620.1"/>
    <property type="molecule type" value="Genomic_DNA"/>
</dbReference>
<dbReference type="Proteomes" id="UP000018458">
    <property type="component" value="Unassembled WGS sequence"/>
</dbReference>
<gene>
    <name evidence="2" type="primary">lapB</name>
    <name evidence="4" type="ORF">HMPREF9444_01586</name>
</gene>
<dbReference type="GO" id="GO:0009898">
    <property type="term" value="C:cytoplasmic side of plasma membrane"/>
    <property type="evidence" value="ECO:0007669"/>
    <property type="project" value="UniProtKB-UniRule"/>
</dbReference>
<evidence type="ECO:0000313" key="4">
    <source>
        <dbReference type="EMBL" id="EFY06620.1"/>
    </source>
</evidence>
<keyword evidence="2" id="KW-0677">Repeat</keyword>
<dbReference type="GO" id="GO:0008653">
    <property type="term" value="P:lipopolysaccharide metabolic process"/>
    <property type="evidence" value="ECO:0007669"/>
    <property type="project" value="InterPro"/>
</dbReference>
<feature type="binding site" evidence="2">
    <location>
        <position position="373"/>
    </location>
    <ligand>
        <name>Fe cation</name>
        <dbReference type="ChEBI" id="CHEBI:24875"/>
    </ligand>
</feature>
<evidence type="ECO:0000256" key="1">
    <source>
        <dbReference type="ARBA" id="ARBA00022723"/>
    </source>
</evidence>
<name>E8LLH3_SUCHY</name>
<dbReference type="InterPro" id="IPR019734">
    <property type="entry name" value="TPR_rpt"/>
</dbReference>